<feature type="domain" description="BIG2" evidence="1">
    <location>
        <begin position="51"/>
        <end position="130"/>
    </location>
</feature>
<feature type="domain" description="BIG2" evidence="1">
    <location>
        <begin position="397"/>
        <end position="478"/>
    </location>
</feature>
<name>A0ABT8BRL0_9VIBR</name>
<dbReference type="InterPro" id="IPR008964">
    <property type="entry name" value="Invasin/intimin_cell_adhesion"/>
</dbReference>
<evidence type="ECO:0000259" key="1">
    <source>
        <dbReference type="SMART" id="SM00635"/>
    </source>
</evidence>
<proteinExistence type="predicted"/>
<feature type="domain" description="BIG2" evidence="1">
    <location>
        <begin position="484"/>
        <end position="565"/>
    </location>
</feature>
<feature type="domain" description="BIG2" evidence="1">
    <location>
        <begin position="310"/>
        <end position="391"/>
    </location>
</feature>
<protein>
    <submittedName>
        <fullName evidence="2">Ig-like domain-containing protein</fullName>
    </submittedName>
</protein>
<feature type="domain" description="BIG2" evidence="1">
    <location>
        <begin position="745"/>
        <end position="826"/>
    </location>
</feature>
<feature type="domain" description="BIG2" evidence="1">
    <location>
        <begin position="136"/>
        <end position="216"/>
    </location>
</feature>
<feature type="domain" description="BIG2" evidence="1">
    <location>
        <begin position="223"/>
        <end position="304"/>
    </location>
</feature>
<feature type="domain" description="BIG2" evidence="1">
    <location>
        <begin position="571"/>
        <end position="652"/>
    </location>
</feature>
<dbReference type="InterPro" id="IPR003343">
    <property type="entry name" value="Big_2"/>
</dbReference>
<feature type="domain" description="BIG2" evidence="1">
    <location>
        <begin position="658"/>
        <end position="739"/>
    </location>
</feature>
<accession>A0ABT8BRL0</accession>
<comment type="caution">
    <text evidence="2">The sequence shown here is derived from an EMBL/GenBank/DDBJ whole genome shotgun (WGS) entry which is preliminary data.</text>
</comment>
<sequence length="850" mass="87046">MVKLLKEMPIVVVIILVLLLVGCSEGPSGLFNRGNSGDKVELESIEIMAGPLITRGISRLAIAKGNAQSFIAMGHYSDGSKRNITDSVDWLSAEGHFVVMTSAGMGRGVEVGLTEITASKGSIISNSLSLEVTDAVITSIQVTPASVSVAKGQSQPLIATATYSDNSASDISDSVMWEVDDKAVVQVNPAGRLTGVDVGTAMISARKEGVFSQRIEVKVTDAVMTSLQLTPASVSMAKGQSQPLIAMATYSDNTTAEVTDVVTWSAVDQNIVTITKLGVMTATGVGKVYLTASINGFTSHHVTVAVTAAEITSIQVTPALVSLAKGQSQSLTAVATYSDQSQADVSATVSWISAAPQIMTVSTTGQLTGVDLGRTQVTASQGGISSHPVVAEVTSAVLTSIQVTPALVSLAKGQTQSLSAIATYSDNSVSDITQSVAWASADSSIATVELTGRLTGSGLGNTQVTATMDGIVSNTVDAEITSAIISAIQVTPASFSVAKGQLQPLTAMATYSDKTVSDISDSVAWSSSDSDIAAVTLTGLLTGLEIGTSEIMATMGNITSNRIRVTVTGAVITDIQVTPATVVVAKGQTQPLVAIATYSDRSASDVTDSVSWIADDTGIITVTPTGLLTGIEVGTTHIGATLDSVSSNRVSIEVTSAIVTSIQVTPALISIAKGRTQPLTAIATYSDRTVSDISDHVAWTSMDTSMATVDPSGLLTGIGTGTTEMTASKDGITSNRILVEITPAVIMSIDVTPASVSLAKGLGGTLTAIATYSDRRSSDVTNSVAWFSADTDFATVAANGLVIGNRVGNSDITATLDGVTSNRVPVAITDAVITSIDVTPNPVSVTKAQT</sequence>
<dbReference type="RefSeq" id="WP_170882382.1">
    <property type="nucleotide sequence ID" value="NZ_JABEYA020000002.1"/>
</dbReference>
<dbReference type="PROSITE" id="PS51257">
    <property type="entry name" value="PROKAR_LIPOPROTEIN"/>
    <property type="match status" value="1"/>
</dbReference>
<dbReference type="Gene3D" id="2.60.40.1080">
    <property type="match status" value="9"/>
</dbReference>
<dbReference type="SUPFAM" id="SSF49373">
    <property type="entry name" value="Invasin/intimin cell-adhesion fragments"/>
    <property type="match status" value="8"/>
</dbReference>
<dbReference type="Pfam" id="PF02368">
    <property type="entry name" value="Big_2"/>
    <property type="match status" value="8"/>
</dbReference>
<dbReference type="Proteomes" id="UP001238540">
    <property type="component" value="Unassembled WGS sequence"/>
</dbReference>
<gene>
    <name evidence="2" type="ORF">QWZ16_06360</name>
</gene>
<dbReference type="SMART" id="SM00635">
    <property type="entry name" value="BID_2"/>
    <property type="match status" value="9"/>
</dbReference>
<organism evidence="2 3">
    <name type="scientific">Vibrio ostreicida</name>
    <dbReference type="NCBI Taxonomy" id="526588"/>
    <lineage>
        <taxon>Bacteria</taxon>
        <taxon>Pseudomonadati</taxon>
        <taxon>Pseudomonadota</taxon>
        <taxon>Gammaproteobacteria</taxon>
        <taxon>Vibrionales</taxon>
        <taxon>Vibrionaceae</taxon>
        <taxon>Vibrio</taxon>
    </lineage>
</organism>
<dbReference type="EMBL" id="JAUFQC010000001">
    <property type="protein sequence ID" value="MDN3609343.1"/>
    <property type="molecule type" value="Genomic_DNA"/>
</dbReference>
<evidence type="ECO:0000313" key="2">
    <source>
        <dbReference type="EMBL" id="MDN3609343.1"/>
    </source>
</evidence>
<keyword evidence="3" id="KW-1185">Reference proteome</keyword>
<reference evidence="3" key="1">
    <citation type="journal article" date="2019" name="Int. J. Syst. Evol. Microbiol.">
        <title>The Global Catalogue of Microorganisms (GCM) 10K type strain sequencing project: providing services to taxonomists for standard genome sequencing and annotation.</title>
        <authorList>
            <consortium name="The Broad Institute Genomics Platform"/>
            <consortium name="The Broad Institute Genome Sequencing Center for Infectious Disease"/>
            <person name="Wu L."/>
            <person name="Ma J."/>
        </authorList>
    </citation>
    <scope>NUCLEOTIDE SEQUENCE [LARGE SCALE GENOMIC DNA]</scope>
    <source>
        <strain evidence="3">CECT 7398</strain>
    </source>
</reference>
<evidence type="ECO:0000313" key="3">
    <source>
        <dbReference type="Proteomes" id="UP001238540"/>
    </source>
</evidence>